<feature type="transmembrane region" description="Helical" evidence="1">
    <location>
        <begin position="72"/>
        <end position="92"/>
    </location>
</feature>
<sequence>MRSLAVVSTLMPHLAGGRHHIYRGAIGLALVTALIAAAFGMLSVALILAAIALPAVVLTYMHDHDVLRGEPISVLGLALLASLALGVGVGMLEHHLTKPVLLAAPRHRMPTMAQILELGILVPTVTFVAVLIPLVLVTARSAFRHSVYAVVICSLSGAAFSLGLSVVIQRGAFTHLGANAGDPAHVAFIALTLGFCSRSSSLPPPRWRWRRCAGSASIPSRDWPTVWRCWCFTAWPPSCWPPMAPVASC</sequence>
<evidence type="ECO:0000256" key="1">
    <source>
        <dbReference type="SAM" id="Phobius"/>
    </source>
</evidence>
<dbReference type="KEGG" id="msho:MSHO_37620"/>
<feature type="transmembrane region" description="Helical" evidence="1">
    <location>
        <begin position="27"/>
        <end position="60"/>
    </location>
</feature>
<reference evidence="2 3" key="1">
    <citation type="journal article" date="2019" name="Emerg. Microbes Infect.">
        <title>Comprehensive subspecies identification of 175 nontuberculous mycobacteria species based on 7547 genomic profiles.</title>
        <authorList>
            <person name="Matsumoto Y."/>
            <person name="Kinjo T."/>
            <person name="Motooka D."/>
            <person name="Nabeya D."/>
            <person name="Jung N."/>
            <person name="Uechi K."/>
            <person name="Horii T."/>
            <person name="Iida T."/>
            <person name="Fujita J."/>
            <person name="Nakamura S."/>
        </authorList>
    </citation>
    <scope>NUCLEOTIDE SEQUENCE [LARGE SCALE GENOMIC DNA]</scope>
    <source>
        <strain evidence="2 3">JCM 12657</strain>
    </source>
</reference>
<keyword evidence="3" id="KW-1185">Reference proteome</keyword>
<evidence type="ECO:0000313" key="3">
    <source>
        <dbReference type="Proteomes" id="UP000467164"/>
    </source>
</evidence>
<dbReference type="AlphaFoldDB" id="A0A7I7LFK4"/>
<feature type="transmembrane region" description="Helical" evidence="1">
    <location>
        <begin position="112"/>
        <end position="136"/>
    </location>
</feature>
<proteinExistence type="predicted"/>
<keyword evidence="1" id="KW-0472">Membrane</keyword>
<accession>A0A7I7LFK4</accession>
<gene>
    <name evidence="2" type="ORF">MSHO_37620</name>
</gene>
<protein>
    <submittedName>
        <fullName evidence="2">Uncharacterized protein</fullName>
    </submittedName>
</protein>
<dbReference type="RefSeq" id="WP_231609058.1">
    <property type="nucleotide sequence ID" value="NZ_AP022572.1"/>
</dbReference>
<keyword evidence="1" id="KW-0812">Transmembrane</keyword>
<feature type="transmembrane region" description="Helical" evidence="1">
    <location>
        <begin position="148"/>
        <end position="172"/>
    </location>
</feature>
<organism evidence="2 3">
    <name type="scientific">Mycobacterium shottsii</name>
    <dbReference type="NCBI Taxonomy" id="133549"/>
    <lineage>
        <taxon>Bacteria</taxon>
        <taxon>Bacillati</taxon>
        <taxon>Actinomycetota</taxon>
        <taxon>Actinomycetes</taxon>
        <taxon>Mycobacteriales</taxon>
        <taxon>Mycobacteriaceae</taxon>
        <taxon>Mycobacterium</taxon>
        <taxon>Mycobacterium ulcerans group</taxon>
    </lineage>
</organism>
<keyword evidence="1" id="KW-1133">Transmembrane helix</keyword>
<dbReference type="EMBL" id="AP022572">
    <property type="protein sequence ID" value="BBX58417.1"/>
    <property type="molecule type" value="Genomic_DNA"/>
</dbReference>
<name>A0A7I7LFK4_9MYCO</name>
<dbReference type="Proteomes" id="UP000467164">
    <property type="component" value="Chromosome"/>
</dbReference>
<evidence type="ECO:0000313" key="2">
    <source>
        <dbReference type="EMBL" id="BBX58417.1"/>
    </source>
</evidence>